<dbReference type="AlphaFoldDB" id="A0AAE0V0Y7"/>
<sequence length="384" mass="44542">MQKMLHYLKQVVLTVVNVHTGEEVEGKEDNPVKQQEHLKKQMDILAYRMKKLSAKQEHFIKKTAELKEKIRKKYDDMKRVLDEDMQITMCQLDMEQEAMERTTEENIEKCFQLIQDLEQQLSETTKQLDQDKAHDLDQIAETDRRIMETLKMTDPECFQMDEFKNEQLLCLIINLLLFIRSQVPVTKKLFQSYAQEVVLNPDSAHPKLIISTAGDLVTYTDTWQEVPENPSRFDTTLNVISLEGFKEGRNYWEVQVSDKTYWELGLTYPSIPRKGREEQCWLGRGPDSWCVEYFNGDYTAWHNGVPHELTHLTGRKFQRIGIFSSSYGGLVCFLGSDTMTPFYSFCVGTFTDALHQAVCPGHDNQGTNWKPLLICDASRSAPTL</sequence>
<dbReference type="SMART" id="SM00449">
    <property type="entry name" value="SPRY"/>
    <property type="match status" value="1"/>
</dbReference>
<dbReference type="SUPFAM" id="SSF49899">
    <property type="entry name" value="Concanavalin A-like lectins/glucanases"/>
    <property type="match status" value="1"/>
</dbReference>
<dbReference type="PROSITE" id="PS50188">
    <property type="entry name" value="B302_SPRY"/>
    <property type="match status" value="1"/>
</dbReference>
<dbReference type="PANTHER" id="PTHR24103">
    <property type="entry name" value="E3 UBIQUITIN-PROTEIN LIGASE TRIM"/>
    <property type="match status" value="1"/>
</dbReference>
<dbReference type="Pfam" id="PF13765">
    <property type="entry name" value="PRY"/>
    <property type="match status" value="1"/>
</dbReference>
<accession>A0AAE0V0Y7</accession>
<dbReference type="Gene3D" id="2.60.120.920">
    <property type="match status" value="1"/>
</dbReference>
<dbReference type="InterPro" id="IPR003877">
    <property type="entry name" value="SPRY_dom"/>
</dbReference>
<proteinExistence type="predicted"/>
<dbReference type="Pfam" id="PF00622">
    <property type="entry name" value="SPRY"/>
    <property type="match status" value="1"/>
</dbReference>
<dbReference type="InterPro" id="IPR013320">
    <property type="entry name" value="ConA-like_dom_sf"/>
</dbReference>
<dbReference type="Proteomes" id="UP001274896">
    <property type="component" value="Unassembled WGS sequence"/>
</dbReference>
<evidence type="ECO:0000313" key="4">
    <source>
        <dbReference type="Proteomes" id="UP001274896"/>
    </source>
</evidence>
<dbReference type="InterPro" id="IPR001870">
    <property type="entry name" value="B30.2/SPRY"/>
</dbReference>
<protein>
    <recommendedName>
        <fullName evidence="2">B30.2/SPRY domain-containing protein</fullName>
    </recommendedName>
</protein>
<name>A0AAE0V0Y7_9TELE</name>
<dbReference type="SMART" id="SM00589">
    <property type="entry name" value="PRY"/>
    <property type="match status" value="1"/>
</dbReference>
<dbReference type="PRINTS" id="PR01407">
    <property type="entry name" value="BUTYPHLNCDUF"/>
</dbReference>
<gene>
    <name evidence="3" type="ORF">QTP70_011732</name>
</gene>
<evidence type="ECO:0000256" key="1">
    <source>
        <dbReference type="SAM" id="Coils"/>
    </source>
</evidence>
<reference evidence="3" key="1">
    <citation type="submission" date="2023-06" db="EMBL/GenBank/DDBJ databases">
        <title>Male Hemibagrus guttatus genome.</title>
        <authorList>
            <person name="Bian C."/>
        </authorList>
    </citation>
    <scope>NUCLEOTIDE SEQUENCE</scope>
    <source>
        <strain evidence="3">Male_cb2023</strain>
        <tissue evidence="3">Muscle</tissue>
    </source>
</reference>
<feature type="domain" description="B30.2/SPRY" evidence="2">
    <location>
        <begin position="177"/>
        <end position="381"/>
    </location>
</feature>
<evidence type="ECO:0000259" key="2">
    <source>
        <dbReference type="PROSITE" id="PS50188"/>
    </source>
</evidence>
<dbReference type="InterPro" id="IPR043136">
    <property type="entry name" value="B30.2/SPRY_sf"/>
</dbReference>
<dbReference type="InterPro" id="IPR006574">
    <property type="entry name" value="PRY"/>
</dbReference>
<dbReference type="EMBL" id="JAUCMX010000012">
    <property type="protein sequence ID" value="KAK3528861.1"/>
    <property type="molecule type" value="Genomic_DNA"/>
</dbReference>
<keyword evidence="1" id="KW-0175">Coiled coil</keyword>
<comment type="caution">
    <text evidence="3">The sequence shown here is derived from an EMBL/GenBank/DDBJ whole genome shotgun (WGS) entry which is preliminary data.</text>
</comment>
<dbReference type="InterPro" id="IPR050143">
    <property type="entry name" value="TRIM/RBCC"/>
</dbReference>
<keyword evidence="4" id="KW-1185">Reference proteome</keyword>
<feature type="coiled-coil region" evidence="1">
    <location>
        <begin position="100"/>
        <end position="134"/>
    </location>
</feature>
<organism evidence="3 4">
    <name type="scientific">Hemibagrus guttatus</name>
    <dbReference type="NCBI Taxonomy" id="175788"/>
    <lineage>
        <taxon>Eukaryota</taxon>
        <taxon>Metazoa</taxon>
        <taxon>Chordata</taxon>
        <taxon>Craniata</taxon>
        <taxon>Vertebrata</taxon>
        <taxon>Euteleostomi</taxon>
        <taxon>Actinopterygii</taxon>
        <taxon>Neopterygii</taxon>
        <taxon>Teleostei</taxon>
        <taxon>Ostariophysi</taxon>
        <taxon>Siluriformes</taxon>
        <taxon>Bagridae</taxon>
        <taxon>Hemibagrus</taxon>
    </lineage>
</organism>
<evidence type="ECO:0000313" key="3">
    <source>
        <dbReference type="EMBL" id="KAK3528861.1"/>
    </source>
</evidence>
<dbReference type="InterPro" id="IPR003879">
    <property type="entry name" value="Butyrophylin_SPRY"/>
</dbReference>